<dbReference type="SUPFAM" id="SSF52058">
    <property type="entry name" value="L domain-like"/>
    <property type="match status" value="1"/>
</dbReference>
<evidence type="ECO:0000256" key="3">
    <source>
        <dbReference type="ARBA" id="ARBA00004840"/>
    </source>
</evidence>
<comment type="similarity">
    <text evidence="5">Belongs to the glycosyltransferase 14 family. XylT subfamily.</text>
</comment>
<keyword evidence="18" id="KW-1015">Disulfide bond</keyword>
<dbReference type="InterPro" id="IPR001611">
    <property type="entry name" value="Leu-rich_rpt"/>
</dbReference>
<evidence type="ECO:0000256" key="12">
    <source>
        <dbReference type="ARBA" id="ARBA00022737"/>
    </source>
</evidence>
<evidence type="ECO:0000256" key="8">
    <source>
        <dbReference type="ARBA" id="ARBA00022676"/>
    </source>
</evidence>
<dbReference type="InterPro" id="IPR032675">
    <property type="entry name" value="LRR_dom_sf"/>
</dbReference>
<keyword evidence="12" id="KW-0677">Repeat</keyword>
<dbReference type="PANTHER" id="PTHR46025">
    <property type="entry name" value="XYLOSYLTRANSFERASE OXT"/>
    <property type="match status" value="1"/>
</dbReference>
<keyword evidence="8" id="KW-0328">Glycosyltransferase</keyword>
<dbReference type="Pfam" id="PF12799">
    <property type="entry name" value="LRR_4"/>
    <property type="match status" value="3"/>
</dbReference>
<comment type="subcellular location">
    <subcellularLocation>
        <location evidence="2">Endoplasmic reticulum membrane</location>
        <topology evidence="2">Single-pass type II membrane protein</topology>
    </subcellularLocation>
    <subcellularLocation>
        <location evidence="1">Golgi apparatus membrane</location>
        <topology evidence="1">Single-pass type II membrane protein</topology>
    </subcellularLocation>
</comment>
<keyword evidence="10" id="KW-0812">Transmembrane</keyword>
<evidence type="ECO:0000256" key="4">
    <source>
        <dbReference type="ARBA" id="ARBA00005093"/>
    </source>
</evidence>
<feature type="domain" description="Xylosyltransferase C-terminal" evidence="23">
    <location>
        <begin position="738"/>
        <end position="898"/>
    </location>
</feature>
<dbReference type="InterPro" id="IPR024448">
    <property type="entry name" value="XylT_C"/>
</dbReference>
<evidence type="ECO:0000256" key="6">
    <source>
        <dbReference type="ARBA" id="ARBA00011972"/>
    </source>
</evidence>
<evidence type="ECO:0000256" key="21">
    <source>
        <dbReference type="ARBA" id="ARBA00047847"/>
    </source>
</evidence>
<evidence type="ECO:0000256" key="17">
    <source>
        <dbReference type="ARBA" id="ARBA00023136"/>
    </source>
</evidence>
<evidence type="ECO:0000256" key="18">
    <source>
        <dbReference type="ARBA" id="ARBA00023157"/>
    </source>
</evidence>
<keyword evidence="19" id="KW-0325">Glycoprotein</keyword>
<dbReference type="InterPro" id="IPR003406">
    <property type="entry name" value="Glyco_trans_14"/>
</dbReference>
<dbReference type="Pfam" id="PF12529">
    <property type="entry name" value="Xylo_C"/>
    <property type="match status" value="1"/>
</dbReference>
<name>A0ABN7T4L2_OIKDI</name>
<evidence type="ECO:0000256" key="19">
    <source>
        <dbReference type="ARBA" id="ARBA00023180"/>
    </source>
</evidence>
<feature type="compositionally biased region" description="Basic and acidic residues" evidence="22">
    <location>
        <begin position="56"/>
        <end position="66"/>
    </location>
</feature>
<evidence type="ECO:0000313" key="24">
    <source>
        <dbReference type="EMBL" id="CAG5110539.1"/>
    </source>
</evidence>
<evidence type="ECO:0000256" key="9">
    <source>
        <dbReference type="ARBA" id="ARBA00022679"/>
    </source>
</evidence>
<evidence type="ECO:0000256" key="2">
    <source>
        <dbReference type="ARBA" id="ARBA00004648"/>
    </source>
</evidence>
<dbReference type="Gene3D" id="3.80.10.10">
    <property type="entry name" value="Ribonuclease Inhibitor"/>
    <property type="match status" value="2"/>
</dbReference>
<keyword evidence="25" id="KW-1185">Reference proteome</keyword>
<gene>
    <name evidence="24" type="ORF">OKIOD_LOCUS13695</name>
</gene>
<dbReference type="EMBL" id="OU015567">
    <property type="protein sequence ID" value="CAG5110539.1"/>
    <property type="molecule type" value="Genomic_DNA"/>
</dbReference>
<evidence type="ECO:0000256" key="20">
    <source>
        <dbReference type="ARBA" id="ARBA00042865"/>
    </source>
</evidence>
<feature type="region of interest" description="Disordered" evidence="22">
    <location>
        <begin position="24"/>
        <end position="66"/>
    </location>
</feature>
<evidence type="ECO:0000313" key="25">
    <source>
        <dbReference type="Proteomes" id="UP001158576"/>
    </source>
</evidence>
<keyword evidence="16" id="KW-0333">Golgi apparatus</keyword>
<dbReference type="InterPro" id="IPR025875">
    <property type="entry name" value="Leu-rich_rpt_4"/>
</dbReference>
<dbReference type="Proteomes" id="UP001158576">
    <property type="component" value="Chromosome 2"/>
</dbReference>
<keyword evidence="17" id="KW-0472">Membrane</keyword>
<evidence type="ECO:0000259" key="23">
    <source>
        <dbReference type="Pfam" id="PF12529"/>
    </source>
</evidence>
<keyword evidence="13" id="KW-0256">Endoplasmic reticulum</keyword>
<sequence>MENFFQGLKKAMSDVAEKIEEIAVNKSGGGDANEAEEKKAVVQRPPSPELGEDKDDEKTQKGEAKEEWSLAECGVALDDYEVNLEHERLGTIQGLEGLHQVECLCLRNNLIRKMENLSMLTTLTELDLYDNILKKIEGIETLVNLEILDLSYNNIRKIENIENLTKLRKLFLAGNKISKIENIETLTNLTMIELGANRIRKIENLEAIQGLQELYLGKNKIAKMENLHVCPELSLVDLQNCRILEIEGLEGLPNLTSLHLAHNGITEIKNLKKNTDLDTVDLSGNPIKTLGGLEGLDQLEDLWMNDCKIEDWKEVEKLTKRPQLRTVYLERNPIYKDQMYRKKRSKRAKEPRSTESPAAEKKPEKRVNIIEKPAPENLLKVDRDLCEVTHNDAKSAIQRASDECKIKVQKAYCDHKAGLLLPSRIERTCPHKKRQVAQAPAVTTRNPEAKIRICYFLIVHGRSLRQIKRLVKNIYHTDHILYFHVDSRSHWLHSELKKLTLEYENIYLADWRETPIWGGTSLLTTIFRGLTDMVEKQYNWDFFINLSFADFPVKSNDDLVQFLYKYRDKNFMKSHGREPEKFITKQGLDRVFFECDNHMYRISERKTPIGIEIDGGSDWIALNREFSEWLVFSKDENLEQLKTWFNYTLLPAESFFHTAVQNTHWCESYVDNNIRVTNWNRARGCKCQYKAIVDWCGCSPNDFMPKDLSRLKTTRPIFFARKFEEFVSQEAVHKVEADVYGEYSAGTPSISSYWENIFNAEETEKFFASSKADATRDGQLSIFKSWKRLAKLDESAKLKNVNIYMERKRSEVGYVLEYELENGDSREIYVKKIEEAKEKEPEIPLSIQIGTKWDVKELVFRDPGGLISTLLPMHASFRFHNVQEKFHAIAIVQDPSGHPADQIEMDIPEDEEKRKKRAKTSTFHCEGELGGEVVAAEKLALNLPLRPGVWTVSVYVRGTRSMKFIEGSRTHFTVSPLGLFGQQPIDSSDAARSNGGSKELNNKKKDLRLWEKIIEGVPTEDKSSLFKLQLARNSSFVSHELNAWTDEILAKGWTIASTCTTSSSSPLPDCSKSYWSTFYPDPKSELGAVNSKGRLRD</sequence>
<evidence type="ECO:0000256" key="14">
    <source>
        <dbReference type="ARBA" id="ARBA00022968"/>
    </source>
</evidence>
<evidence type="ECO:0000256" key="11">
    <source>
        <dbReference type="ARBA" id="ARBA00022723"/>
    </source>
</evidence>
<dbReference type="SMART" id="SM00369">
    <property type="entry name" value="LRR_TYP"/>
    <property type="match status" value="3"/>
</dbReference>
<protein>
    <recommendedName>
        <fullName evidence="6">protein xylosyltransferase</fullName>
        <ecNumber evidence="6">2.4.2.26</ecNumber>
    </recommendedName>
    <alternativeName>
        <fullName evidence="20">Peptide O-xylosyltransferase</fullName>
    </alternativeName>
</protein>
<feature type="region of interest" description="Disordered" evidence="22">
    <location>
        <begin position="339"/>
        <end position="365"/>
    </location>
</feature>
<keyword evidence="14" id="KW-0735">Signal-anchor</keyword>
<evidence type="ECO:0000256" key="22">
    <source>
        <dbReference type="SAM" id="MobiDB-lite"/>
    </source>
</evidence>
<evidence type="ECO:0000256" key="16">
    <source>
        <dbReference type="ARBA" id="ARBA00023034"/>
    </source>
</evidence>
<dbReference type="SMART" id="SM00365">
    <property type="entry name" value="LRR_SD22"/>
    <property type="match status" value="9"/>
</dbReference>
<dbReference type="InterPro" id="IPR043538">
    <property type="entry name" value="XYLT"/>
</dbReference>
<dbReference type="InterPro" id="IPR003591">
    <property type="entry name" value="Leu-rich_rpt_typical-subtyp"/>
</dbReference>
<evidence type="ECO:0000256" key="10">
    <source>
        <dbReference type="ARBA" id="ARBA00022692"/>
    </source>
</evidence>
<accession>A0ABN7T4L2</accession>
<feature type="compositionally biased region" description="Basic and acidic residues" evidence="22">
    <location>
        <begin position="348"/>
        <end position="365"/>
    </location>
</feature>
<keyword evidence="11" id="KW-0479">Metal-binding</keyword>
<organism evidence="24 25">
    <name type="scientific">Oikopleura dioica</name>
    <name type="common">Tunicate</name>
    <dbReference type="NCBI Taxonomy" id="34765"/>
    <lineage>
        <taxon>Eukaryota</taxon>
        <taxon>Metazoa</taxon>
        <taxon>Chordata</taxon>
        <taxon>Tunicata</taxon>
        <taxon>Appendicularia</taxon>
        <taxon>Copelata</taxon>
        <taxon>Oikopleuridae</taxon>
        <taxon>Oikopleura</taxon>
    </lineage>
</organism>
<evidence type="ECO:0000256" key="13">
    <source>
        <dbReference type="ARBA" id="ARBA00022824"/>
    </source>
</evidence>
<keyword evidence="7" id="KW-0433">Leucine-rich repeat</keyword>
<evidence type="ECO:0000256" key="15">
    <source>
        <dbReference type="ARBA" id="ARBA00022989"/>
    </source>
</evidence>
<comment type="catalytic activity">
    <reaction evidence="21">
        <text>UDP-alpha-D-xylose + L-seryl-[protein] = 3-O-(beta-D-xylosyl)-L-seryl-[protein] + UDP + H(+)</text>
        <dbReference type="Rhea" id="RHEA:50192"/>
        <dbReference type="Rhea" id="RHEA-COMP:9863"/>
        <dbReference type="Rhea" id="RHEA-COMP:12567"/>
        <dbReference type="ChEBI" id="CHEBI:15378"/>
        <dbReference type="ChEBI" id="CHEBI:29999"/>
        <dbReference type="ChEBI" id="CHEBI:57632"/>
        <dbReference type="ChEBI" id="CHEBI:58223"/>
        <dbReference type="ChEBI" id="CHEBI:132085"/>
        <dbReference type="EC" id="2.4.2.26"/>
    </reaction>
</comment>
<dbReference type="PROSITE" id="PS51450">
    <property type="entry name" value="LRR"/>
    <property type="match status" value="8"/>
</dbReference>
<comment type="pathway">
    <text evidence="3">Glycan metabolism; chondroitin sulfate biosynthesis.</text>
</comment>
<dbReference type="Pfam" id="PF02485">
    <property type="entry name" value="Branch"/>
    <property type="match status" value="1"/>
</dbReference>
<dbReference type="EC" id="2.4.2.26" evidence="6"/>
<evidence type="ECO:0000256" key="5">
    <source>
        <dbReference type="ARBA" id="ARBA00010195"/>
    </source>
</evidence>
<dbReference type="PANTHER" id="PTHR46025:SF3">
    <property type="entry name" value="XYLOSYLTRANSFERASE OXT"/>
    <property type="match status" value="1"/>
</dbReference>
<comment type="pathway">
    <text evidence="4">Glycan metabolism; heparan sulfate biosynthesis.</text>
</comment>
<evidence type="ECO:0000256" key="1">
    <source>
        <dbReference type="ARBA" id="ARBA00004323"/>
    </source>
</evidence>
<reference evidence="24 25" key="1">
    <citation type="submission" date="2021-04" db="EMBL/GenBank/DDBJ databases">
        <authorList>
            <person name="Bliznina A."/>
        </authorList>
    </citation>
    <scope>NUCLEOTIDE SEQUENCE [LARGE SCALE GENOMIC DNA]</scope>
</reference>
<keyword evidence="15" id="KW-1133">Transmembrane helix</keyword>
<evidence type="ECO:0000256" key="7">
    <source>
        <dbReference type="ARBA" id="ARBA00022614"/>
    </source>
</evidence>
<proteinExistence type="inferred from homology"/>
<keyword evidence="9" id="KW-0808">Transferase</keyword>